<accession>A0A212RYW4</accession>
<evidence type="ECO:0000256" key="1">
    <source>
        <dbReference type="SAM" id="SignalP"/>
    </source>
</evidence>
<gene>
    <name evidence="2" type="ORF">SAMN07250955_11760</name>
</gene>
<proteinExistence type="predicted"/>
<name>A0A212RYW4_9PROT</name>
<keyword evidence="3" id="KW-1185">Reference proteome</keyword>
<dbReference type="Proteomes" id="UP000197065">
    <property type="component" value="Unassembled WGS sequence"/>
</dbReference>
<dbReference type="OrthoDB" id="8453460at2"/>
<feature type="chain" id="PRO_5012329586" evidence="1">
    <location>
        <begin position="29"/>
        <end position="251"/>
    </location>
</feature>
<dbReference type="RefSeq" id="WP_133063948.1">
    <property type="nucleotide sequence ID" value="NZ_FYEH01000017.1"/>
</dbReference>
<evidence type="ECO:0000313" key="3">
    <source>
        <dbReference type="Proteomes" id="UP000197065"/>
    </source>
</evidence>
<dbReference type="EMBL" id="FYEH01000017">
    <property type="protein sequence ID" value="SNB77912.1"/>
    <property type="molecule type" value="Genomic_DNA"/>
</dbReference>
<evidence type="ECO:0000313" key="2">
    <source>
        <dbReference type="EMBL" id="SNB77912.1"/>
    </source>
</evidence>
<sequence>MKRLRVAATSILMGVSVIALTCPSGANAQYACSGNSEGQIMVGMTPSSPGLGSVPLCVDDPNYASPQASSAPPAPDPSDILANYARMQFELLHKLAAIANDPEFIKMRDGYWSYFHDQDAPRSGLHCIAMFRSAAGIVQLNGPGRGYSGALLILIGPDIPKPANFSTVLATLDQKIVPPQTVHAFNYSMADGKLGALAFTVPSVEAALAGMKENLTFKVTLEGRQVIDAFYRDGIDAQAKMRECLRGHPPA</sequence>
<keyword evidence="1" id="KW-0732">Signal</keyword>
<protein>
    <submittedName>
        <fullName evidence="2">Uncharacterized protein</fullName>
    </submittedName>
</protein>
<organism evidence="2 3">
    <name type="scientific">Arboricoccus pini</name>
    <dbReference type="NCBI Taxonomy" id="1963835"/>
    <lineage>
        <taxon>Bacteria</taxon>
        <taxon>Pseudomonadati</taxon>
        <taxon>Pseudomonadota</taxon>
        <taxon>Alphaproteobacteria</taxon>
        <taxon>Geminicoccales</taxon>
        <taxon>Geminicoccaceae</taxon>
        <taxon>Arboricoccus</taxon>
    </lineage>
</organism>
<feature type="signal peptide" evidence="1">
    <location>
        <begin position="1"/>
        <end position="28"/>
    </location>
</feature>
<reference evidence="2 3" key="1">
    <citation type="submission" date="2017-06" db="EMBL/GenBank/DDBJ databases">
        <authorList>
            <person name="Kim H.J."/>
            <person name="Triplett B.A."/>
        </authorList>
    </citation>
    <scope>NUCLEOTIDE SEQUENCE [LARGE SCALE GENOMIC DNA]</scope>
    <source>
        <strain evidence="2 3">B29T1</strain>
    </source>
</reference>
<dbReference type="AlphaFoldDB" id="A0A212RYW4"/>